<dbReference type="PROSITE" id="PS51077">
    <property type="entry name" value="HTH_ICLR"/>
    <property type="match status" value="1"/>
</dbReference>
<evidence type="ECO:0000259" key="5">
    <source>
        <dbReference type="PROSITE" id="PS51078"/>
    </source>
</evidence>
<feature type="domain" description="HTH iclR-type" evidence="4">
    <location>
        <begin position="18"/>
        <end position="79"/>
    </location>
</feature>
<dbReference type="GO" id="GO:0003700">
    <property type="term" value="F:DNA-binding transcription factor activity"/>
    <property type="evidence" value="ECO:0007669"/>
    <property type="project" value="TreeGrafter"/>
</dbReference>
<dbReference type="PANTHER" id="PTHR30136:SF24">
    <property type="entry name" value="HTH-TYPE TRANSCRIPTIONAL REPRESSOR ALLR"/>
    <property type="match status" value="1"/>
</dbReference>
<dbReference type="PANTHER" id="PTHR30136">
    <property type="entry name" value="HELIX-TURN-HELIX TRANSCRIPTIONAL REGULATOR, ICLR FAMILY"/>
    <property type="match status" value="1"/>
</dbReference>
<dbReference type="Pfam" id="PF01614">
    <property type="entry name" value="IclR_C"/>
    <property type="match status" value="1"/>
</dbReference>
<protein>
    <submittedName>
        <fullName evidence="6">IclR family transcriptional regulator</fullName>
    </submittedName>
</protein>
<keyword evidence="2" id="KW-0238">DNA-binding</keyword>
<evidence type="ECO:0000256" key="2">
    <source>
        <dbReference type="ARBA" id="ARBA00023125"/>
    </source>
</evidence>
<dbReference type="InterPro" id="IPR050707">
    <property type="entry name" value="HTH_MetabolicPath_Reg"/>
</dbReference>
<evidence type="ECO:0000313" key="6">
    <source>
        <dbReference type="EMBL" id="KAA9132251.1"/>
    </source>
</evidence>
<keyword evidence="7" id="KW-1185">Reference proteome</keyword>
<dbReference type="Proteomes" id="UP000326838">
    <property type="component" value="Unassembled WGS sequence"/>
</dbReference>
<evidence type="ECO:0000259" key="4">
    <source>
        <dbReference type="PROSITE" id="PS51077"/>
    </source>
</evidence>
<evidence type="ECO:0000256" key="3">
    <source>
        <dbReference type="ARBA" id="ARBA00023163"/>
    </source>
</evidence>
<proteinExistence type="predicted"/>
<dbReference type="Pfam" id="PF09339">
    <property type="entry name" value="HTH_IclR"/>
    <property type="match status" value="1"/>
</dbReference>
<comment type="caution">
    <text evidence="6">The sequence shown here is derived from an EMBL/GenBank/DDBJ whole genome shotgun (WGS) entry which is preliminary data.</text>
</comment>
<gene>
    <name evidence="6" type="ORF">F6B40_11130</name>
</gene>
<accession>A0A5N0TBX6</accession>
<dbReference type="InterPro" id="IPR036390">
    <property type="entry name" value="WH_DNA-bd_sf"/>
</dbReference>
<dbReference type="PROSITE" id="PS51078">
    <property type="entry name" value="ICLR_ED"/>
    <property type="match status" value="1"/>
</dbReference>
<dbReference type="GO" id="GO:0003677">
    <property type="term" value="F:DNA binding"/>
    <property type="evidence" value="ECO:0007669"/>
    <property type="project" value="UniProtKB-KW"/>
</dbReference>
<sequence length="265" mass="28641">MGTVAAGPGEDRQESSARSVIDRALTIIGTFQGGRARQTLSEISRRTGLPIATCHRIVQRLTEWGALERDGESKYRIGLRLWEVASLAPRSVGLQRIARPYMLDLYETTGYAAHLAIREGTELISIERFQSPRRPARRPLIGGRYPLHATAIGQVLLAHAPADVQEEVLSGELPAFTSRTYRDRETLAGVLAEIRRNGYAISDRQVDAVHIGVAAPVLGADGAVIAAVSLALTQQDVDGKNMIHLVRLTATSISRALGAAGFESS</sequence>
<dbReference type="Gene3D" id="1.10.10.10">
    <property type="entry name" value="Winged helix-like DNA-binding domain superfamily/Winged helix DNA-binding domain"/>
    <property type="match status" value="1"/>
</dbReference>
<dbReference type="EMBL" id="VYUY01000015">
    <property type="protein sequence ID" value="KAA9132251.1"/>
    <property type="molecule type" value="Genomic_DNA"/>
</dbReference>
<evidence type="ECO:0000256" key="1">
    <source>
        <dbReference type="ARBA" id="ARBA00023015"/>
    </source>
</evidence>
<dbReference type="SMART" id="SM00346">
    <property type="entry name" value="HTH_ICLR"/>
    <property type="match status" value="1"/>
</dbReference>
<dbReference type="InterPro" id="IPR014757">
    <property type="entry name" value="Tscrpt_reg_IclR_C"/>
</dbReference>
<dbReference type="AlphaFoldDB" id="A0A5N0TBX6"/>
<feature type="domain" description="IclR-ED" evidence="5">
    <location>
        <begin position="80"/>
        <end position="259"/>
    </location>
</feature>
<dbReference type="InterPro" id="IPR036388">
    <property type="entry name" value="WH-like_DNA-bd_sf"/>
</dbReference>
<dbReference type="Gene3D" id="3.30.450.40">
    <property type="match status" value="1"/>
</dbReference>
<dbReference type="SUPFAM" id="SSF55781">
    <property type="entry name" value="GAF domain-like"/>
    <property type="match status" value="1"/>
</dbReference>
<dbReference type="InterPro" id="IPR005471">
    <property type="entry name" value="Tscrpt_reg_IclR_N"/>
</dbReference>
<name>A0A5N0TBX6_9MICO</name>
<organism evidence="6 7">
    <name type="scientific">Microbacterium caowuchunii</name>
    <dbReference type="NCBI Taxonomy" id="2614638"/>
    <lineage>
        <taxon>Bacteria</taxon>
        <taxon>Bacillati</taxon>
        <taxon>Actinomycetota</taxon>
        <taxon>Actinomycetes</taxon>
        <taxon>Micrococcales</taxon>
        <taxon>Microbacteriaceae</taxon>
        <taxon>Microbacterium</taxon>
    </lineage>
</organism>
<keyword evidence="3" id="KW-0804">Transcription</keyword>
<dbReference type="GO" id="GO:0045892">
    <property type="term" value="P:negative regulation of DNA-templated transcription"/>
    <property type="evidence" value="ECO:0007669"/>
    <property type="project" value="TreeGrafter"/>
</dbReference>
<keyword evidence="1" id="KW-0805">Transcription regulation</keyword>
<evidence type="ECO:0000313" key="7">
    <source>
        <dbReference type="Proteomes" id="UP000326838"/>
    </source>
</evidence>
<dbReference type="InterPro" id="IPR029016">
    <property type="entry name" value="GAF-like_dom_sf"/>
</dbReference>
<dbReference type="SUPFAM" id="SSF46785">
    <property type="entry name" value="Winged helix' DNA-binding domain"/>
    <property type="match status" value="1"/>
</dbReference>
<reference evidence="7" key="1">
    <citation type="submission" date="2019-09" db="EMBL/GenBank/DDBJ databases">
        <title>Mumia zhuanghuii sp. nov. isolated from the intestinal contents of plateau pika (Ochotona curzoniae) in the Qinghai-Tibet plateau of China.</title>
        <authorList>
            <person name="Tian Z."/>
        </authorList>
    </citation>
    <scope>NUCLEOTIDE SEQUENCE [LARGE SCALE GENOMIC DNA]</scope>
    <source>
        <strain evidence="7">L-033</strain>
    </source>
</reference>